<organism evidence="2 3">
    <name type="scientific">Popillia japonica</name>
    <name type="common">Japanese beetle</name>
    <dbReference type="NCBI Taxonomy" id="7064"/>
    <lineage>
        <taxon>Eukaryota</taxon>
        <taxon>Metazoa</taxon>
        <taxon>Ecdysozoa</taxon>
        <taxon>Arthropoda</taxon>
        <taxon>Hexapoda</taxon>
        <taxon>Insecta</taxon>
        <taxon>Pterygota</taxon>
        <taxon>Neoptera</taxon>
        <taxon>Endopterygota</taxon>
        <taxon>Coleoptera</taxon>
        <taxon>Polyphaga</taxon>
        <taxon>Scarabaeiformia</taxon>
        <taxon>Scarabaeidae</taxon>
        <taxon>Rutelinae</taxon>
        <taxon>Popillia</taxon>
    </lineage>
</organism>
<dbReference type="Proteomes" id="UP001458880">
    <property type="component" value="Unassembled WGS sequence"/>
</dbReference>
<accession>A0AAW1HWH6</accession>
<dbReference type="InterPro" id="IPR056924">
    <property type="entry name" value="SH3_Tf2-1"/>
</dbReference>
<dbReference type="AlphaFoldDB" id="A0AAW1HWH6"/>
<reference evidence="2 3" key="1">
    <citation type="journal article" date="2024" name="BMC Genomics">
        <title>De novo assembly and annotation of Popillia japonica's genome with initial clues to its potential as an invasive pest.</title>
        <authorList>
            <person name="Cucini C."/>
            <person name="Boschi S."/>
            <person name="Funari R."/>
            <person name="Cardaioli E."/>
            <person name="Iannotti N."/>
            <person name="Marturano G."/>
            <person name="Paoli F."/>
            <person name="Bruttini M."/>
            <person name="Carapelli A."/>
            <person name="Frati F."/>
            <person name="Nardi F."/>
        </authorList>
    </citation>
    <scope>NUCLEOTIDE SEQUENCE [LARGE SCALE GENOMIC DNA]</scope>
    <source>
        <strain evidence="2">DMR45628</strain>
    </source>
</reference>
<dbReference type="Pfam" id="PF24626">
    <property type="entry name" value="SH3_Tf2-1"/>
    <property type="match status" value="1"/>
</dbReference>
<comment type="caution">
    <text evidence="2">The sequence shown here is derived from an EMBL/GenBank/DDBJ whole genome shotgun (WGS) entry which is preliminary data.</text>
</comment>
<dbReference type="EMBL" id="JASPKY010000839">
    <property type="protein sequence ID" value="KAK9681170.1"/>
    <property type="molecule type" value="Genomic_DNA"/>
</dbReference>
<evidence type="ECO:0000313" key="2">
    <source>
        <dbReference type="EMBL" id="KAK9681170.1"/>
    </source>
</evidence>
<protein>
    <recommendedName>
        <fullName evidence="1">Tf2-1-like SH3-like domain-containing protein</fullName>
    </recommendedName>
</protein>
<sequence>MILRGDDHSRFREGVTDIDYATRAPHFQKLYLDIQERLRKAANTNRHNYNLRRREVEYTLGQPVYQKNYVLSDASKYFNAKLAPKFVGPFYINRKVSPWTYELKDSDGIVRGTWHASDLKPVETEEARCNGLWPPLGPCTSRGTLPEERRDFDYYRGNPLGPGTRVEGI</sequence>
<gene>
    <name evidence="2" type="ORF">QE152_g38518</name>
</gene>
<evidence type="ECO:0000313" key="3">
    <source>
        <dbReference type="Proteomes" id="UP001458880"/>
    </source>
</evidence>
<evidence type="ECO:0000259" key="1">
    <source>
        <dbReference type="Pfam" id="PF24626"/>
    </source>
</evidence>
<name>A0AAW1HWH6_POPJA</name>
<keyword evidence="3" id="KW-1185">Reference proteome</keyword>
<proteinExistence type="predicted"/>
<feature type="domain" description="Tf2-1-like SH3-like" evidence="1">
    <location>
        <begin position="79"/>
        <end position="122"/>
    </location>
</feature>